<evidence type="ECO:0000256" key="2">
    <source>
        <dbReference type="ARBA" id="ARBA00022771"/>
    </source>
</evidence>
<feature type="domain" description="RanBP2-type" evidence="5">
    <location>
        <begin position="12"/>
        <end position="41"/>
    </location>
</feature>
<feature type="compositionally biased region" description="Basic residues" evidence="4">
    <location>
        <begin position="58"/>
        <end position="69"/>
    </location>
</feature>
<accession>A0ABP9G5M3</accession>
<dbReference type="PROSITE" id="PS50199">
    <property type="entry name" value="ZF_RANBP2_2"/>
    <property type="match status" value="1"/>
</dbReference>
<dbReference type="Proteomes" id="UP001499993">
    <property type="component" value="Unassembled WGS sequence"/>
</dbReference>
<dbReference type="EMBL" id="BAABIK010000002">
    <property type="protein sequence ID" value="GAA4929382.1"/>
    <property type="molecule type" value="Genomic_DNA"/>
</dbReference>
<evidence type="ECO:0000256" key="3">
    <source>
        <dbReference type="ARBA" id="ARBA00022833"/>
    </source>
</evidence>
<dbReference type="InterPro" id="IPR001876">
    <property type="entry name" value="Znf_RanBP2"/>
</dbReference>
<keyword evidence="2" id="KW-0863">Zinc-finger</keyword>
<evidence type="ECO:0000256" key="4">
    <source>
        <dbReference type="SAM" id="MobiDB-lite"/>
    </source>
</evidence>
<dbReference type="InterPro" id="IPR036443">
    <property type="entry name" value="Znf_RanBP2_sf"/>
</dbReference>
<comment type="caution">
    <text evidence="6">The sequence shown here is derived from an EMBL/GenBank/DDBJ whole genome shotgun (WGS) entry which is preliminary data.</text>
</comment>
<dbReference type="Gene3D" id="2.30.30.380">
    <property type="entry name" value="Zn-finger domain of Sec23/24"/>
    <property type="match status" value="1"/>
</dbReference>
<dbReference type="PROSITE" id="PS01358">
    <property type="entry name" value="ZF_RANBP2_1"/>
    <property type="match status" value="1"/>
</dbReference>
<evidence type="ECO:0000313" key="7">
    <source>
        <dbReference type="Proteomes" id="UP001499993"/>
    </source>
</evidence>
<keyword evidence="7" id="KW-1185">Reference proteome</keyword>
<name>A0ABP9G5M3_9ACTN</name>
<reference evidence="7" key="1">
    <citation type="journal article" date="2019" name="Int. J. Syst. Evol. Microbiol.">
        <title>The Global Catalogue of Microorganisms (GCM) 10K type strain sequencing project: providing services to taxonomists for standard genome sequencing and annotation.</title>
        <authorList>
            <consortium name="The Broad Institute Genomics Platform"/>
            <consortium name="The Broad Institute Genome Sequencing Center for Infectious Disease"/>
            <person name="Wu L."/>
            <person name="Ma J."/>
        </authorList>
    </citation>
    <scope>NUCLEOTIDE SEQUENCE [LARGE SCALE GENOMIC DNA]</scope>
    <source>
        <strain evidence="7">JCM 18123</strain>
    </source>
</reference>
<organism evidence="6 7">
    <name type="scientific">Streptomonospora halophila</name>
    <dbReference type="NCBI Taxonomy" id="427369"/>
    <lineage>
        <taxon>Bacteria</taxon>
        <taxon>Bacillati</taxon>
        <taxon>Actinomycetota</taxon>
        <taxon>Actinomycetes</taxon>
        <taxon>Streptosporangiales</taxon>
        <taxon>Nocardiopsidaceae</taxon>
        <taxon>Streptomonospora</taxon>
    </lineage>
</organism>
<protein>
    <recommendedName>
        <fullName evidence="5">RanBP2-type domain-containing protein</fullName>
    </recommendedName>
</protein>
<sequence length="83" mass="9190">MEQHTPARTDRRTPAWDCRLCTRANEPGREACGYCGNPEAANHTLPPLPPQPLPSPPHGRRRPLRRAPRVRPYIPALAPPGDG</sequence>
<gene>
    <name evidence="6" type="ORF">GCM10023224_06110</name>
</gene>
<evidence type="ECO:0000313" key="6">
    <source>
        <dbReference type="EMBL" id="GAA4929382.1"/>
    </source>
</evidence>
<proteinExistence type="predicted"/>
<keyword evidence="3" id="KW-0862">Zinc</keyword>
<keyword evidence="1" id="KW-0479">Metal-binding</keyword>
<dbReference type="SUPFAM" id="SSF90209">
    <property type="entry name" value="Ran binding protein zinc finger-like"/>
    <property type="match status" value="1"/>
</dbReference>
<evidence type="ECO:0000256" key="1">
    <source>
        <dbReference type="ARBA" id="ARBA00022723"/>
    </source>
</evidence>
<feature type="region of interest" description="Disordered" evidence="4">
    <location>
        <begin position="35"/>
        <end position="83"/>
    </location>
</feature>
<evidence type="ECO:0000259" key="5">
    <source>
        <dbReference type="PROSITE" id="PS50199"/>
    </source>
</evidence>
<feature type="compositionally biased region" description="Pro residues" evidence="4">
    <location>
        <begin position="46"/>
        <end position="57"/>
    </location>
</feature>